<accession>A0ACB0YVI7</accession>
<evidence type="ECO:0000313" key="2">
    <source>
        <dbReference type="Proteomes" id="UP001497535"/>
    </source>
</evidence>
<proteinExistence type="predicted"/>
<organism evidence="1 2">
    <name type="scientific">Meloidogyne enterolobii</name>
    <name type="common">Root-knot nematode worm</name>
    <name type="synonym">Meloidogyne mayaguensis</name>
    <dbReference type="NCBI Taxonomy" id="390850"/>
    <lineage>
        <taxon>Eukaryota</taxon>
        <taxon>Metazoa</taxon>
        <taxon>Ecdysozoa</taxon>
        <taxon>Nematoda</taxon>
        <taxon>Chromadorea</taxon>
        <taxon>Rhabditida</taxon>
        <taxon>Tylenchina</taxon>
        <taxon>Tylenchomorpha</taxon>
        <taxon>Tylenchoidea</taxon>
        <taxon>Meloidogynidae</taxon>
        <taxon>Meloidogyninae</taxon>
        <taxon>Meloidogyne</taxon>
    </lineage>
</organism>
<comment type="caution">
    <text evidence="1">The sequence shown here is derived from an EMBL/GenBank/DDBJ whole genome shotgun (WGS) entry which is preliminary data.</text>
</comment>
<sequence length="118" mass="13556">MFSRLHFCKSLLYGRERLFCVRLNYSQLAVKTSDSESDPNTSNKIIQKRPSALDLLLNASNIKEEWSEEELRLKEKAERENAWLVGNFVVFGGFLGGGFDLLWEKAKSRARKGGKQRT</sequence>
<dbReference type="EMBL" id="CAVMJV010000019">
    <property type="protein sequence ID" value="CAK5064423.1"/>
    <property type="molecule type" value="Genomic_DNA"/>
</dbReference>
<protein>
    <submittedName>
        <fullName evidence="1">Uncharacterized protein</fullName>
    </submittedName>
</protein>
<evidence type="ECO:0000313" key="1">
    <source>
        <dbReference type="EMBL" id="CAK5064423.1"/>
    </source>
</evidence>
<dbReference type="Proteomes" id="UP001497535">
    <property type="component" value="Unassembled WGS sequence"/>
</dbReference>
<reference evidence="1" key="1">
    <citation type="submission" date="2023-11" db="EMBL/GenBank/DDBJ databases">
        <authorList>
            <person name="Poullet M."/>
        </authorList>
    </citation>
    <scope>NUCLEOTIDE SEQUENCE</scope>
    <source>
        <strain evidence="1">E1834</strain>
    </source>
</reference>
<name>A0ACB0YVI7_MELEN</name>
<gene>
    <name evidence="1" type="ORF">MENTE1834_LOCUS17032</name>
</gene>
<keyword evidence="2" id="KW-1185">Reference proteome</keyword>